<gene>
    <name evidence="2" type="ORF">F0U83_16670</name>
</gene>
<dbReference type="EMBL" id="CP043869">
    <property type="protein sequence ID" value="QEQ98213.1"/>
    <property type="molecule type" value="Genomic_DNA"/>
</dbReference>
<feature type="domain" description="DUF8082" evidence="1">
    <location>
        <begin position="144"/>
        <end position="210"/>
    </location>
</feature>
<dbReference type="SUPFAM" id="SSF103196">
    <property type="entry name" value="Roadblock/LC7 domain"/>
    <property type="match status" value="1"/>
</dbReference>
<dbReference type="KEGG" id="ncu:F0U83_16670"/>
<evidence type="ECO:0000313" key="2">
    <source>
        <dbReference type="EMBL" id="QEQ98213.1"/>
    </source>
</evidence>
<protein>
    <recommendedName>
        <fullName evidence="1">DUF8082 domain-containing protein</fullName>
    </recommendedName>
</protein>
<accession>A0A5P1RF15</accession>
<dbReference type="Pfam" id="PF26309">
    <property type="entry name" value="DUF8082"/>
    <property type="match status" value="1"/>
</dbReference>
<name>A0A5P1RF15_9GAMM</name>
<reference evidence="2 3" key="1">
    <citation type="journal article" date="2019" name="Biochem. Eng. J.">
        <title>Metabolic engineering of the marine bacteria Neptunomonas concharum for the production of acetoin and meso-2,3-butanediol from acetate.</title>
        <authorList>
            <person name="Li W."/>
            <person name="Pu N."/>
            <person name="Liu C.-X."/>
            <person name="Yuan Q.-P."/>
            <person name="Li Z.-J."/>
        </authorList>
    </citation>
    <scope>NUCLEOTIDE SEQUENCE [LARGE SCALE GENOMIC DNA]</scope>
    <source>
        <strain evidence="2 3">JCM17730</strain>
    </source>
</reference>
<evidence type="ECO:0000259" key="1">
    <source>
        <dbReference type="Pfam" id="PF26309"/>
    </source>
</evidence>
<sequence length="216" mass="23725">MDKILKDLELFGGIHHSFILKGDEKQASTFPDILEENMVGACRVINQIFMAVEGMGGDHKEINIELEENLLIGYHVADETILVLLTDKDVNLALINTSARSALPKIAKQVLSPQASEPPVVQAQAGGNTAKAARPQSEAELRALMDQLQEGLAEFIGPAAGIVFDEAYEQWKAQHGVYRNKIAELIKVLAVEIDDKADRSRYLQSAVNTVRSFSSR</sequence>
<dbReference type="RefSeq" id="WP_138985870.1">
    <property type="nucleotide sequence ID" value="NZ_CP043869.1"/>
</dbReference>
<proteinExistence type="predicted"/>
<evidence type="ECO:0000313" key="3">
    <source>
        <dbReference type="Proteomes" id="UP000324760"/>
    </source>
</evidence>
<dbReference type="InterPro" id="IPR058395">
    <property type="entry name" value="DUF8082"/>
</dbReference>
<organism evidence="2 3">
    <name type="scientific">Neptunomonas concharum</name>
    <dbReference type="NCBI Taxonomy" id="1031538"/>
    <lineage>
        <taxon>Bacteria</taxon>
        <taxon>Pseudomonadati</taxon>
        <taxon>Pseudomonadota</taxon>
        <taxon>Gammaproteobacteria</taxon>
        <taxon>Oceanospirillales</taxon>
        <taxon>Oceanospirillaceae</taxon>
        <taxon>Neptunomonas</taxon>
    </lineage>
</organism>
<dbReference type="OrthoDB" id="6121450at2"/>
<keyword evidence="3" id="KW-1185">Reference proteome</keyword>
<dbReference type="Gene3D" id="3.30.450.30">
    <property type="entry name" value="Dynein light chain 2a, cytoplasmic"/>
    <property type="match status" value="1"/>
</dbReference>
<dbReference type="Proteomes" id="UP000324760">
    <property type="component" value="Chromosome"/>
</dbReference>
<dbReference type="AlphaFoldDB" id="A0A5P1RF15"/>